<accession>A0ACC0MPJ4</accession>
<evidence type="ECO:0000313" key="1">
    <source>
        <dbReference type="EMBL" id="KAI8542496.1"/>
    </source>
</evidence>
<comment type="caution">
    <text evidence="1">The sequence shown here is derived from an EMBL/GenBank/DDBJ whole genome shotgun (WGS) entry which is preliminary data.</text>
</comment>
<dbReference type="Proteomes" id="UP001062846">
    <property type="component" value="Chromosome 8"/>
</dbReference>
<dbReference type="EMBL" id="CM046395">
    <property type="protein sequence ID" value="KAI8542496.1"/>
    <property type="molecule type" value="Genomic_DNA"/>
</dbReference>
<protein>
    <submittedName>
        <fullName evidence="1">Uncharacterized protein</fullName>
    </submittedName>
</protein>
<proteinExistence type="predicted"/>
<evidence type="ECO:0000313" key="2">
    <source>
        <dbReference type="Proteomes" id="UP001062846"/>
    </source>
</evidence>
<gene>
    <name evidence="1" type="ORF">RHMOL_Rhmol08G0142300</name>
</gene>
<reference evidence="1" key="1">
    <citation type="submission" date="2022-02" db="EMBL/GenBank/DDBJ databases">
        <title>Plant Genome Project.</title>
        <authorList>
            <person name="Zhang R.-G."/>
        </authorList>
    </citation>
    <scope>NUCLEOTIDE SEQUENCE</scope>
    <source>
        <strain evidence="1">AT1</strain>
    </source>
</reference>
<organism evidence="1 2">
    <name type="scientific">Rhododendron molle</name>
    <name type="common">Chinese azalea</name>
    <name type="synonym">Azalea mollis</name>
    <dbReference type="NCBI Taxonomy" id="49168"/>
    <lineage>
        <taxon>Eukaryota</taxon>
        <taxon>Viridiplantae</taxon>
        <taxon>Streptophyta</taxon>
        <taxon>Embryophyta</taxon>
        <taxon>Tracheophyta</taxon>
        <taxon>Spermatophyta</taxon>
        <taxon>Magnoliopsida</taxon>
        <taxon>eudicotyledons</taxon>
        <taxon>Gunneridae</taxon>
        <taxon>Pentapetalae</taxon>
        <taxon>asterids</taxon>
        <taxon>Ericales</taxon>
        <taxon>Ericaceae</taxon>
        <taxon>Ericoideae</taxon>
        <taxon>Rhodoreae</taxon>
        <taxon>Rhododendron</taxon>
    </lineage>
</organism>
<sequence>MQTFGPHNFFVKGLEGKFDFCCYTALSTGLRAAVHTLPVIRKNHGVASFLFQGSGKSEQVAVNHKTPVLLPWRRWQSSRIDFPPILRQFSPSPKQPPPHTPSLLKVIITFYSIDSRVRASFEHLRVMPTFTAIALDRLIEPGAAKSMTTVTNVSDSKLDRRNNTINSKLERRNSTSTTTTLDKKHHWARIKPALYATPKSTPLPDSPSSFSPSPYVVDHKRRGPRLLKSYSEDDVAAHKRAPEEEKVGDNTRVTGKETTDLTEDVACSVTCPVEQEHVNGISSGELVISELSSSLAAQNGSAVQKGSAKSVEEGGELEDFLDPQDSMSAKSNTEGDSNSGVERSLYQTTPVAEFYDAWEELSSDNGRQPPPLDIECELREIRLSLLMEIENRKQAEEALDNMRSQWLRIRQQLSFVGLTLPAEPISLTEDERLGVDPVEELCRQVYLARFVSHSIGRGTAKAEVEMEMETHIESKNFEIARLWDKLHYYEAVNREMSQRNQEAVEVSRRLRQIRKRRQSWVWGSIAAAITLGTGALAWTYLSTGGQSSSTSKSVAPQQDFAAE</sequence>
<name>A0ACC0MPJ4_RHOML</name>
<keyword evidence="2" id="KW-1185">Reference proteome</keyword>